<evidence type="ECO:0000313" key="1">
    <source>
        <dbReference type="EMBL" id="CAK8989631.1"/>
    </source>
</evidence>
<feature type="non-terminal residue" evidence="1">
    <location>
        <position position="1"/>
    </location>
</feature>
<sequence>STSHSQFRPTFFVLHVPRVVSAFGQAMGSINPVAGGLVLIHGTPTQRRQLHRGELRGLLEDAQEDFPPRRRWPLWFNAFVKAHMEPVLVLRLAELASLDDELRSEEQTLKNQQVPCVAPWPPVAAGNLEWLVDSELVRLEASLPDKKI</sequence>
<name>A0ABP0HJE4_9DINO</name>
<dbReference type="EMBL" id="CAXAMN010000588">
    <property type="protein sequence ID" value="CAK8989631.1"/>
    <property type="molecule type" value="Genomic_DNA"/>
</dbReference>
<comment type="caution">
    <text evidence="1">The sequence shown here is derived from an EMBL/GenBank/DDBJ whole genome shotgun (WGS) entry which is preliminary data.</text>
</comment>
<evidence type="ECO:0000313" key="2">
    <source>
        <dbReference type="Proteomes" id="UP001642484"/>
    </source>
</evidence>
<proteinExistence type="predicted"/>
<keyword evidence="2" id="KW-1185">Reference proteome</keyword>
<reference evidence="1 2" key="1">
    <citation type="submission" date="2024-02" db="EMBL/GenBank/DDBJ databases">
        <authorList>
            <person name="Chen Y."/>
            <person name="Shah S."/>
            <person name="Dougan E. K."/>
            <person name="Thang M."/>
            <person name="Chan C."/>
        </authorList>
    </citation>
    <scope>NUCLEOTIDE SEQUENCE [LARGE SCALE GENOMIC DNA]</scope>
</reference>
<gene>
    <name evidence="1" type="ORF">CCMP2556_LOCUS1732</name>
</gene>
<dbReference type="Proteomes" id="UP001642484">
    <property type="component" value="Unassembled WGS sequence"/>
</dbReference>
<accession>A0ABP0HJE4</accession>
<organism evidence="1 2">
    <name type="scientific">Durusdinium trenchii</name>
    <dbReference type="NCBI Taxonomy" id="1381693"/>
    <lineage>
        <taxon>Eukaryota</taxon>
        <taxon>Sar</taxon>
        <taxon>Alveolata</taxon>
        <taxon>Dinophyceae</taxon>
        <taxon>Suessiales</taxon>
        <taxon>Symbiodiniaceae</taxon>
        <taxon>Durusdinium</taxon>
    </lineage>
</organism>
<protein>
    <submittedName>
        <fullName evidence="1">Uncharacterized protein</fullName>
    </submittedName>
</protein>